<sequence length="255" mass="27659">MSLLLRSAESLLLRSAESLLQLKERTAVAQSDPFPSSTSSLPPLPPLPSSTSSSSSSQHTRHLGFNLCLRLSALYIRGLLQVFTFPPPSNQRPCPRCEDAGLIAHVYDTSESSLLLAVNLRRTLPPPTLVFLCPQHPELQAFFFSGGLTLMCAAMFDLGRGLECEGIKEFLCSHISALLSCDSRVTTLRRAEVAGGEGEEEGGARGCWVEHQGNALPCQAALQLTLCSTWKYLGCSPDARQAREGPRCFGKIPSR</sequence>
<keyword evidence="3" id="KW-1185">Reference proteome</keyword>
<feature type="region of interest" description="Disordered" evidence="1">
    <location>
        <begin position="30"/>
        <end position="57"/>
    </location>
</feature>
<protein>
    <submittedName>
        <fullName evidence="2">Uncharacterized protein</fullName>
    </submittedName>
</protein>
<evidence type="ECO:0000256" key="1">
    <source>
        <dbReference type="SAM" id="MobiDB-lite"/>
    </source>
</evidence>
<reference evidence="2" key="1">
    <citation type="submission" date="2020-03" db="EMBL/GenBank/DDBJ databases">
        <authorList>
            <person name="Weist P."/>
        </authorList>
    </citation>
    <scope>NUCLEOTIDE SEQUENCE</scope>
</reference>
<dbReference type="EMBL" id="CADEAL010000251">
    <property type="protein sequence ID" value="CAB1417194.1"/>
    <property type="molecule type" value="Genomic_DNA"/>
</dbReference>
<evidence type="ECO:0000313" key="2">
    <source>
        <dbReference type="EMBL" id="CAB1417194.1"/>
    </source>
</evidence>
<dbReference type="Proteomes" id="UP001153269">
    <property type="component" value="Unassembled WGS sequence"/>
</dbReference>
<organism evidence="2 3">
    <name type="scientific">Pleuronectes platessa</name>
    <name type="common">European plaice</name>
    <dbReference type="NCBI Taxonomy" id="8262"/>
    <lineage>
        <taxon>Eukaryota</taxon>
        <taxon>Metazoa</taxon>
        <taxon>Chordata</taxon>
        <taxon>Craniata</taxon>
        <taxon>Vertebrata</taxon>
        <taxon>Euteleostomi</taxon>
        <taxon>Actinopterygii</taxon>
        <taxon>Neopterygii</taxon>
        <taxon>Teleostei</taxon>
        <taxon>Neoteleostei</taxon>
        <taxon>Acanthomorphata</taxon>
        <taxon>Carangaria</taxon>
        <taxon>Pleuronectiformes</taxon>
        <taxon>Pleuronectoidei</taxon>
        <taxon>Pleuronectidae</taxon>
        <taxon>Pleuronectes</taxon>
    </lineage>
</organism>
<gene>
    <name evidence="2" type="ORF">PLEPLA_LOCUS4996</name>
</gene>
<dbReference type="AlphaFoldDB" id="A0A9N7TS84"/>
<proteinExistence type="predicted"/>
<accession>A0A9N7TS84</accession>
<evidence type="ECO:0000313" key="3">
    <source>
        <dbReference type="Proteomes" id="UP001153269"/>
    </source>
</evidence>
<comment type="caution">
    <text evidence="2">The sequence shown here is derived from an EMBL/GenBank/DDBJ whole genome shotgun (WGS) entry which is preliminary data.</text>
</comment>
<name>A0A9N7TS84_PLEPL</name>